<protein>
    <submittedName>
        <fullName evidence="1">Uncharacterized protein</fullName>
    </submittedName>
</protein>
<organism evidence="1 2">
    <name type="scientific">Trichomalopsis sarcophagae</name>
    <dbReference type="NCBI Taxonomy" id="543379"/>
    <lineage>
        <taxon>Eukaryota</taxon>
        <taxon>Metazoa</taxon>
        <taxon>Ecdysozoa</taxon>
        <taxon>Arthropoda</taxon>
        <taxon>Hexapoda</taxon>
        <taxon>Insecta</taxon>
        <taxon>Pterygota</taxon>
        <taxon>Neoptera</taxon>
        <taxon>Endopterygota</taxon>
        <taxon>Hymenoptera</taxon>
        <taxon>Apocrita</taxon>
        <taxon>Proctotrupomorpha</taxon>
        <taxon>Chalcidoidea</taxon>
        <taxon>Pteromalidae</taxon>
        <taxon>Pteromalinae</taxon>
        <taxon>Trichomalopsis</taxon>
    </lineage>
</organism>
<proteinExistence type="predicted"/>
<evidence type="ECO:0000313" key="1">
    <source>
        <dbReference type="EMBL" id="OXU29081.1"/>
    </source>
</evidence>
<dbReference type="Proteomes" id="UP000215335">
    <property type="component" value="Unassembled WGS sequence"/>
</dbReference>
<keyword evidence="2" id="KW-1185">Reference proteome</keyword>
<reference evidence="1 2" key="1">
    <citation type="journal article" date="2017" name="Curr. Biol.">
        <title>The Evolution of Venom by Co-option of Single-Copy Genes.</title>
        <authorList>
            <person name="Martinson E.O."/>
            <person name="Mrinalini"/>
            <person name="Kelkar Y.D."/>
            <person name="Chang C.H."/>
            <person name="Werren J.H."/>
        </authorList>
    </citation>
    <scope>NUCLEOTIDE SEQUENCE [LARGE SCALE GENOMIC DNA]</scope>
    <source>
        <strain evidence="1 2">Alberta</strain>
        <tissue evidence="1">Whole body</tissue>
    </source>
</reference>
<name>A0A232FE95_9HYME</name>
<dbReference type="EMBL" id="NNAY01000340">
    <property type="protein sequence ID" value="OXU29081.1"/>
    <property type="molecule type" value="Genomic_DNA"/>
</dbReference>
<evidence type="ECO:0000313" key="2">
    <source>
        <dbReference type="Proteomes" id="UP000215335"/>
    </source>
</evidence>
<gene>
    <name evidence="1" type="ORF">TSAR_014318</name>
</gene>
<accession>A0A232FE95</accession>
<comment type="caution">
    <text evidence="1">The sequence shown here is derived from an EMBL/GenBank/DDBJ whole genome shotgun (WGS) entry which is preliminary data.</text>
</comment>
<dbReference type="AlphaFoldDB" id="A0A232FE95"/>
<sequence length="229" mass="25973">MMALNEQKKELVGSGGGSGVKNEAQYKNTQMTIKAQLDSSRGFAVQSNGGIDLVIDLQFFKDHKGLVVPKKVGLAVLNLDTTAYWIITPTFPLEKWYKTMHNICRRANKVYYCIHHFIKRCAFQYTCALNNACKLKLWVNLLGTGGDIISTAERPFSPPYYLYKNKFTKYPPKVTKNKSSCSRHSSLSKGISSFGGKKNIRRRKWLDKKHSTIAKFRTVRPPSIAVIKF</sequence>